<organism evidence="1 2">
    <name type="scientific">Candidatus Collierbacteria bacterium GW2011_GWB2_44_22</name>
    <dbReference type="NCBI Taxonomy" id="1618387"/>
    <lineage>
        <taxon>Bacteria</taxon>
        <taxon>Candidatus Collieribacteriota</taxon>
    </lineage>
</organism>
<evidence type="ECO:0000313" key="2">
    <source>
        <dbReference type="Proteomes" id="UP000034006"/>
    </source>
</evidence>
<dbReference type="EMBL" id="LCIH01000008">
    <property type="protein sequence ID" value="KKT51798.1"/>
    <property type="molecule type" value="Genomic_DNA"/>
</dbReference>
<sequence>MIKPLDDRYSLKRVKLSSGELSLSTKPGLAGEMEAFIVTASYFCKVPLEIVRVKRGVQGSLPVSSVGKTNIRYVGQTPAILVEPDVNGNLKMIFAGEGVVEVIFNSEKVRAHGRNRGAHGQKKIYIVE</sequence>
<dbReference type="Proteomes" id="UP000034006">
    <property type="component" value="Unassembled WGS sequence"/>
</dbReference>
<gene>
    <name evidence="1" type="ORF">UW44_C0008G0120</name>
</gene>
<protein>
    <submittedName>
        <fullName evidence="1">Uncharacterized protein</fullName>
    </submittedName>
</protein>
<evidence type="ECO:0000313" key="1">
    <source>
        <dbReference type="EMBL" id="KKT51798.1"/>
    </source>
</evidence>
<comment type="caution">
    <text evidence="1">The sequence shown here is derived from an EMBL/GenBank/DDBJ whole genome shotgun (WGS) entry which is preliminary data.</text>
</comment>
<dbReference type="AlphaFoldDB" id="A0A0G1HYZ0"/>
<name>A0A0G1HYZ0_9BACT</name>
<reference evidence="1 2" key="1">
    <citation type="journal article" date="2015" name="Nature">
        <title>rRNA introns, odd ribosomes, and small enigmatic genomes across a large radiation of phyla.</title>
        <authorList>
            <person name="Brown C.T."/>
            <person name="Hug L.A."/>
            <person name="Thomas B.C."/>
            <person name="Sharon I."/>
            <person name="Castelle C.J."/>
            <person name="Singh A."/>
            <person name="Wilkins M.J."/>
            <person name="Williams K.H."/>
            <person name="Banfield J.F."/>
        </authorList>
    </citation>
    <scope>NUCLEOTIDE SEQUENCE [LARGE SCALE GENOMIC DNA]</scope>
</reference>
<proteinExistence type="predicted"/>
<accession>A0A0G1HYZ0</accession>